<keyword evidence="2" id="KW-1185">Reference proteome</keyword>
<dbReference type="InterPro" id="IPR057118">
    <property type="entry name" value="R1-like"/>
</dbReference>
<reference evidence="1 2" key="1">
    <citation type="submission" date="2020-07" db="EMBL/GenBank/DDBJ databases">
        <title>Taxonomic proposal: Crassvirales, a new order of highly abundant and diverse bacterial viruses.</title>
        <authorList>
            <person name="Shkoporov A.N."/>
            <person name="Stockdale S.R."/>
            <person name="Guerin E."/>
            <person name="Ross R.P."/>
            <person name="Hill C."/>
        </authorList>
    </citation>
    <scope>NUCLEOTIDE SEQUENCE [LARGE SCALE GENOMIC DNA]</scope>
</reference>
<organism evidence="1 2">
    <name type="scientific">uncultured phage cr127_1</name>
    <dbReference type="NCBI Taxonomy" id="2772077"/>
    <lineage>
        <taxon>Viruses</taxon>
        <taxon>Duplodnaviria</taxon>
        <taxon>Heunggongvirae</taxon>
        <taxon>Uroviricota</taxon>
        <taxon>Caudoviricetes</taxon>
        <taxon>Crassvirales</taxon>
        <taxon>Crevaviridae</taxon>
        <taxon>Doltivirinae</taxon>
        <taxon>Kahucivirus</taxon>
        <taxon>Kahucivirus intestinalis</taxon>
    </lineage>
</organism>
<dbReference type="KEGG" id="vg:65130403"/>
<dbReference type="GeneID" id="65130403"/>
<dbReference type="Pfam" id="PF24228">
    <property type="entry name" value="CrAss_Ring_1"/>
    <property type="match status" value="1"/>
</dbReference>
<dbReference type="Proteomes" id="UP000594097">
    <property type="component" value="Segment"/>
</dbReference>
<proteinExistence type="predicted"/>
<accession>A0A7M1S0U3</accession>
<sequence length="247" mass="28728">MNDSAVYINSKVLIAELYNDYNIQSSDFIQRFPIWCANALGYLKIHQAYVDNEIKGDIINNMFQLPDYCRGVDSVIINNVEATLKFSLFDKDSTSTINHIPALSPVGDFNKSDITDVIESPIVKENNVKDKPVYWVSNNWIHTNINHGDIVVRYRAIPYEYDSETNMTFPLIYNDELLKLAIKLYVLKMMLNRGYVHPIQNLKDNNPFTNPALYLEQIRFKVRTSCNKFTKDRREILANINTTMLWK</sequence>
<name>A0A7M1S0U3_9CAUD</name>
<dbReference type="EMBL" id="MT774393">
    <property type="protein sequence ID" value="QOR59791.1"/>
    <property type="molecule type" value="Genomic_DNA"/>
</dbReference>
<evidence type="ECO:0000313" key="2">
    <source>
        <dbReference type="Proteomes" id="UP000594097"/>
    </source>
</evidence>
<dbReference type="RefSeq" id="YP_010111949.1">
    <property type="nucleotide sequence ID" value="NC_055886.1"/>
</dbReference>
<evidence type="ECO:0000313" key="1">
    <source>
        <dbReference type="EMBL" id="QOR59791.1"/>
    </source>
</evidence>
<protein>
    <submittedName>
        <fullName evidence="1">Uncharacterized protein</fullName>
    </submittedName>
</protein>